<proteinExistence type="predicted"/>
<reference evidence="11 12" key="1">
    <citation type="submission" date="2017-10" db="EMBL/GenBank/DDBJ databases">
        <title>Two draft genome sequences of Pusillimonas sp. strains isolated from a nitrate- and radionuclide-contaminated groundwater in Russia.</title>
        <authorList>
            <person name="Grouzdev D.S."/>
            <person name="Tourova T.P."/>
            <person name="Goeva M.A."/>
            <person name="Babich T.L."/>
            <person name="Sokolova D.S."/>
            <person name="Abdullin R."/>
            <person name="Poltaraus A.B."/>
            <person name="Toshchakov S.V."/>
            <person name="Nazina T.N."/>
        </authorList>
    </citation>
    <scope>NUCLEOTIDE SEQUENCE [LARGE SCALE GENOMIC DNA]</scope>
    <source>
        <strain evidence="11 12">JR1/69-3-13</strain>
    </source>
</reference>
<dbReference type="InterPro" id="IPR054582">
    <property type="entry name" value="DmmA-like_N"/>
</dbReference>
<dbReference type="AlphaFoldDB" id="A0A2N4U1N8"/>
<evidence type="ECO:0000256" key="6">
    <source>
        <dbReference type="ARBA" id="ARBA00023002"/>
    </source>
</evidence>
<keyword evidence="5" id="KW-0479">Metal-binding</keyword>
<feature type="domain" description="2Fe-2S ferredoxin-type" evidence="9">
    <location>
        <begin position="240"/>
        <end position="325"/>
    </location>
</feature>
<dbReference type="InterPro" id="IPR017938">
    <property type="entry name" value="Riboflavin_synthase-like_b-brl"/>
</dbReference>
<dbReference type="PANTHER" id="PTHR47354:SF2">
    <property type="entry name" value="BLR2392 PROTEIN"/>
    <property type="match status" value="1"/>
</dbReference>
<gene>
    <name evidence="11" type="ORF">CR159_15355</name>
</gene>
<dbReference type="EMBL" id="PDNW01000014">
    <property type="protein sequence ID" value="PLC48933.1"/>
    <property type="molecule type" value="Genomic_DNA"/>
</dbReference>
<dbReference type="InterPro" id="IPR001041">
    <property type="entry name" value="2Fe-2S_ferredoxin-type"/>
</dbReference>
<dbReference type="Proteomes" id="UP000234190">
    <property type="component" value="Unassembled WGS sequence"/>
</dbReference>
<keyword evidence="8" id="KW-0411">Iron-sulfur</keyword>
<evidence type="ECO:0000313" key="12">
    <source>
        <dbReference type="Proteomes" id="UP000234190"/>
    </source>
</evidence>
<evidence type="ECO:0000256" key="2">
    <source>
        <dbReference type="ARBA" id="ARBA00022630"/>
    </source>
</evidence>
<dbReference type="Gene3D" id="3.10.20.30">
    <property type="match status" value="1"/>
</dbReference>
<dbReference type="PRINTS" id="PR00409">
    <property type="entry name" value="PHDIOXRDTASE"/>
</dbReference>
<sequence length="325" mass="35661">MAHLILTVTDIQVETPIIRSLVLEAANGQALPAFTAGAHVKVTIPGQAVPRCYSLVCLDADQTSFDAPERYRIGVRLEEPGTGGSRHMHGLKIGDTLQVEGPKNDFPLHDMATGESRTVLIAGGIGITPIISMTTALHHAQRPYELHYYGRSRDQMGFLEALTARHGDALQIHADDDATTQLALRDLLQKMEPSQHLYVCGPKGLIDAVIEQSRNLQWPPSQVHFEVFTSAAAMTGDKAFDVELRQSGRTLHIPADKTILDVLEEAGCDPMYDCRRGECGVCQATVLEGIPDHRDHYLSDSERKAGEVMQICVSRSHSDRLVLDL</sequence>
<dbReference type="CDD" id="cd00207">
    <property type="entry name" value="fer2"/>
    <property type="match status" value="1"/>
</dbReference>
<comment type="caution">
    <text evidence="11">The sequence shown here is derived from an EMBL/GenBank/DDBJ whole genome shotgun (WGS) entry which is preliminary data.</text>
</comment>
<keyword evidence="3" id="KW-0288">FMN</keyword>
<dbReference type="CDD" id="cd06185">
    <property type="entry name" value="PDR_like"/>
    <property type="match status" value="1"/>
</dbReference>
<feature type="domain" description="FAD-binding FR-type" evidence="10">
    <location>
        <begin position="1"/>
        <end position="109"/>
    </location>
</feature>
<dbReference type="GO" id="GO:0051537">
    <property type="term" value="F:2 iron, 2 sulfur cluster binding"/>
    <property type="evidence" value="ECO:0007669"/>
    <property type="project" value="UniProtKB-KW"/>
</dbReference>
<organism evidence="11 12">
    <name type="scientific">Pollutimonas subterranea</name>
    <dbReference type="NCBI Taxonomy" id="2045210"/>
    <lineage>
        <taxon>Bacteria</taxon>
        <taxon>Pseudomonadati</taxon>
        <taxon>Pseudomonadota</taxon>
        <taxon>Betaproteobacteria</taxon>
        <taxon>Burkholderiales</taxon>
        <taxon>Alcaligenaceae</taxon>
        <taxon>Pollutimonas</taxon>
    </lineage>
</organism>
<dbReference type="SUPFAM" id="SSF54292">
    <property type="entry name" value="2Fe-2S ferredoxin-like"/>
    <property type="match status" value="1"/>
</dbReference>
<dbReference type="Pfam" id="PF22290">
    <property type="entry name" value="DmmA-like_N"/>
    <property type="match status" value="1"/>
</dbReference>
<dbReference type="InterPro" id="IPR012675">
    <property type="entry name" value="Beta-grasp_dom_sf"/>
</dbReference>
<name>A0A2N4U1N8_9BURK</name>
<dbReference type="InterPro" id="IPR050415">
    <property type="entry name" value="MRET"/>
</dbReference>
<evidence type="ECO:0000256" key="5">
    <source>
        <dbReference type="ARBA" id="ARBA00022723"/>
    </source>
</evidence>
<keyword evidence="2" id="KW-0285">Flavoprotein</keyword>
<keyword evidence="7" id="KW-0408">Iron</keyword>
<keyword evidence="12" id="KW-1185">Reference proteome</keyword>
<dbReference type="RefSeq" id="WP_102074852.1">
    <property type="nucleotide sequence ID" value="NZ_PDNW01000014.1"/>
</dbReference>
<comment type="cofactor">
    <cofactor evidence="1">
        <name>FMN</name>
        <dbReference type="ChEBI" id="CHEBI:58210"/>
    </cofactor>
</comment>
<dbReference type="InterPro" id="IPR039261">
    <property type="entry name" value="FNR_nucleotide-bd"/>
</dbReference>
<dbReference type="Gene3D" id="3.40.50.80">
    <property type="entry name" value="Nucleotide-binding domain of ferredoxin-NADP reductase (FNR) module"/>
    <property type="match status" value="1"/>
</dbReference>
<protein>
    <submittedName>
        <fullName evidence="11">Oxidoreductase</fullName>
    </submittedName>
</protein>
<dbReference type="InterPro" id="IPR006058">
    <property type="entry name" value="2Fe2S_fd_BS"/>
</dbReference>
<dbReference type="Gene3D" id="2.40.30.10">
    <property type="entry name" value="Translation factors"/>
    <property type="match status" value="1"/>
</dbReference>
<evidence type="ECO:0000256" key="7">
    <source>
        <dbReference type="ARBA" id="ARBA00023004"/>
    </source>
</evidence>
<evidence type="ECO:0000256" key="1">
    <source>
        <dbReference type="ARBA" id="ARBA00001917"/>
    </source>
</evidence>
<evidence type="ECO:0000313" key="11">
    <source>
        <dbReference type="EMBL" id="PLC48933.1"/>
    </source>
</evidence>
<dbReference type="SUPFAM" id="SSF63380">
    <property type="entry name" value="Riboflavin synthase domain-like"/>
    <property type="match status" value="1"/>
</dbReference>
<dbReference type="InterPro" id="IPR036010">
    <property type="entry name" value="2Fe-2S_ferredoxin-like_sf"/>
</dbReference>
<evidence type="ECO:0000256" key="3">
    <source>
        <dbReference type="ARBA" id="ARBA00022643"/>
    </source>
</evidence>
<accession>A0A2N4U1N8</accession>
<dbReference type="SUPFAM" id="SSF52343">
    <property type="entry name" value="Ferredoxin reductase-like, C-terminal NADP-linked domain"/>
    <property type="match status" value="1"/>
</dbReference>
<dbReference type="PANTHER" id="PTHR47354">
    <property type="entry name" value="NADH OXIDOREDUCTASE HCR"/>
    <property type="match status" value="1"/>
</dbReference>
<keyword evidence="6" id="KW-0560">Oxidoreductase</keyword>
<dbReference type="InterPro" id="IPR017927">
    <property type="entry name" value="FAD-bd_FR_type"/>
</dbReference>
<dbReference type="GO" id="GO:0046872">
    <property type="term" value="F:metal ion binding"/>
    <property type="evidence" value="ECO:0007669"/>
    <property type="project" value="UniProtKB-KW"/>
</dbReference>
<evidence type="ECO:0000256" key="4">
    <source>
        <dbReference type="ARBA" id="ARBA00022714"/>
    </source>
</evidence>
<dbReference type="OrthoDB" id="544091at2"/>
<evidence type="ECO:0000259" key="10">
    <source>
        <dbReference type="PROSITE" id="PS51384"/>
    </source>
</evidence>
<dbReference type="PROSITE" id="PS00197">
    <property type="entry name" value="2FE2S_FER_1"/>
    <property type="match status" value="1"/>
</dbReference>
<evidence type="ECO:0000259" key="9">
    <source>
        <dbReference type="PROSITE" id="PS51085"/>
    </source>
</evidence>
<dbReference type="Pfam" id="PF00111">
    <property type="entry name" value="Fer2"/>
    <property type="match status" value="1"/>
</dbReference>
<evidence type="ECO:0000256" key="8">
    <source>
        <dbReference type="ARBA" id="ARBA00023014"/>
    </source>
</evidence>
<keyword evidence="4" id="KW-0001">2Fe-2S</keyword>
<dbReference type="GO" id="GO:0016491">
    <property type="term" value="F:oxidoreductase activity"/>
    <property type="evidence" value="ECO:0007669"/>
    <property type="project" value="UniProtKB-KW"/>
</dbReference>
<dbReference type="PROSITE" id="PS51384">
    <property type="entry name" value="FAD_FR"/>
    <property type="match status" value="1"/>
</dbReference>
<dbReference type="PROSITE" id="PS51085">
    <property type="entry name" value="2FE2S_FER_2"/>
    <property type="match status" value="1"/>
</dbReference>